<proteinExistence type="predicted"/>
<accession>A0A7G1PCJ4</accession>
<gene>
    <name evidence="2" type="ORF">GCM10017557_63360</name>
</gene>
<name>A0A7G1PCJ4_9ACTN</name>
<feature type="compositionally biased region" description="Basic and acidic residues" evidence="1">
    <location>
        <begin position="47"/>
        <end position="59"/>
    </location>
</feature>
<feature type="region of interest" description="Disordered" evidence="1">
    <location>
        <begin position="1"/>
        <end position="106"/>
    </location>
</feature>
<dbReference type="EMBL" id="AP023440">
    <property type="protein sequence ID" value="BCL31477.1"/>
    <property type="molecule type" value="Genomic_DNA"/>
</dbReference>
<organism evidence="2 3">
    <name type="scientific">Streptomyces aurantiacus</name>
    <dbReference type="NCBI Taxonomy" id="47760"/>
    <lineage>
        <taxon>Bacteria</taxon>
        <taxon>Bacillati</taxon>
        <taxon>Actinomycetota</taxon>
        <taxon>Actinomycetes</taxon>
        <taxon>Kitasatosporales</taxon>
        <taxon>Streptomycetaceae</taxon>
        <taxon>Streptomyces</taxon>
        <taxon>Streptomyces aurantiacus group</taxon>
    </lineage>
</organism>
<dbReference type="InterPro" id="IPR022062">
    <property type="entry name" value="DUF3618"/>
</dbReference>
<evidence type="ECO:0000256" key="1">
    <source>
        <dbReference type="SAM" id="MobiDB-lite"/>
    </source>
</evidence>
<evidence type="ECO:0000313" key="2">
    <source>
        <dbReference type="EMBL" id="BCL31477.1"/>
    </source>
</evidence>
<dbReference type="Pfam" id="PF12277">
    <property type="entry name" value="DUF3618"/>
    <property type="match status" value="1"/>
</dbReference>
<dbReference type="AlphaFoldDB" id="A0A7G1PCJ4"/>
<dbReference type="Proteomes" id="UP000516444">
    <property type="component" value="Chromosome"/>
</dbReference>
<feature type="compositionally biased region" description="Basic and acidic residues" evidence="1">
    <location>
        <begin position="69"/>
        <end position="92"/>
    </location>
</feature>
<evidence type="ECO:0000313" key="3">
    <source>
        <dbReference type="Proteomes" id="UP000516444"/>
    </source>
</evidence>
<protein>
    <submittedName>
        <fullName evidence="2">Alanine-rich protein</fullName>
    </submittedName>
</protein>
<feature type="compositionally biased region" description="Gly residues" evidence="1">
    <location>
        <begin position="9"/>
        <end position="29"/>
    </location>
</feature>
<dbReference type="KEGG" id="sgm:GCM10017557_63360"/>
<reference evidence="2 3" key="1">
    <citation type="journal article" date="2014" name="Int. J. Syst. Evol. Microbiol.">
        <title>Complete genome sequence of Corynebacterium casei LMG S-19264T (=DSM 44701T), isolated from a smear-ripened cheese.</title>
        <authorList>
            <consortium name="US DOE Joint Genome Institute (JGI-PGF)"/>
            <person name="Walter F."/>
            <person name="Albersmeier A."/>
            <person name="Kalinowski J."/>
            <person name="Ruckert C."/>
        </authorList>
    </citation>
    <scope>NUCLEOTIDE SEQUENCE [LARGE SCALE GENOMIC DNA]</scope>
    <source>
        <strain evidence="2 3">JCM 4677</strain>
    </source>
</reference>
<sequence length="156" mass="15678">MNDRNDSAGTGGAMDRPGGGATARRGGGATARPVSGATEKSAGGAKGPDELRRQIEETRGQLGDTVEELAAKADVRSRARARGTELKGKASDAGRTVQGKAAHAGQVVQDHVPQPVRGAATAVVQTGARHPGPVLVAGAGAVVAAGLLRHRHNGHH</sequence>
<keyword evidence="3" id="KW-1185">Reference proteome</keyword>